<evidence type="ECO:0000313" key="1">
    <source>
        <dbReference type="EMBL" id="KAB8068028.1"/>
    </source>
</evidence>
<protein>
    <submittedName>
        <fullName evidence="1">Uncharacterized protein</fullName>
    </submittedName>
</protein>
<dbReference type="Proteomes" id="UP000326565">
    <property type="component" value="Unassembled WGS sequence"/>
</dbReference>
<gene>
    <name evidence="1" type="ORF">BDV29DRAFT_185253</name>
</gene>
<accession>A0A5N5WHT0</accession>
<sequence length="70" mass="7855">MPCSALTLLLHASWFGTQPNANSHPSQVLGQAVGFTQHYPQFAISRKFEHRSDGEILFLKFQHDSMPGRS</sequence>
<name>A0A5N5WHT0_9EURO</name>
<keyword evidence="2" id="KW-1185">Reference proteome</keyword>
<evidence type="ECO:0000313" key="2">
    <source>
        <dbReference type="Proteomes" id="UP000326565"/>
    </source>
</evidence>
<reference evidence="1 2" key="1">
    <citation type="submission" date="2019-04" db="EMBL/GenBank/DDBJ databases">
        <title>Friends and foes A comparative genomics study of 23 Aspergillus species from section Flavi.</title>
        <authorList>
            <consortium name="DOE Joint Genome Institute"/>
            <person name="Kjaerbolling I."/>
            <person name="Vesth T."/>
            <person name="Frisvad J.C."/>
            <person name="Nybo J.L."/>
            <person name="Theobald S."/>
            <person name="Kildgaard S."/>
            <person name="Isbrandt T."/>
            <person name="Kuo A."/>
            <person name="Sato A."/>
            <person name="Lyhne E.K."/>
            <person name="Kogle M.E."/>
            <person name="Wiebenga A."/>
            <person name="Kun R.S."/>
            <person name="Lubbers R.J."/>
            <person name="Makela M.R."/>
            <person name="Barry K."/>
            <person name="Chovatia M."/>
            <person name="Clum A."/>
            <person name="Daum C."/>
            <person name="Haridas S."/>
            <person name="He G."/>
            <person name="LaButti K."/>
            <person name="Lipzen A."/>
            <person name="Mondo S."/>
            <person name="Riley R."/>
            <person name="Salamov A."/>
            <person name="Simmons B.A."/>
            <person name="Magnuson J.K."/>
            <person name="Henrissat B."/>
            <person name="Mortensen U.H."/>
            <person name="Larsen T.O."/>
            <person name="Devries R.P."/>
            <person name="Grigoriev I.V."/>
            <person name="Machida M."/>
            <person name="Baker S.E."/>
            <person name="Andersen M.R."/>
        </authorList>
    </citation>
    <scope>NUCLEOTIDE SEQUENCE [LARGE SCALE GENOMIC DNA]</scope>
    <source>
        <strain evidence="1 2">CBS 151.66</strain>
    </source>
</reference>
<proteinExistence type="predicted"/>
<organism evidence="1 2">
    <name type="scientific">Aspergillus leporis</name>
    <dbReference type="NCBI Taxonomy" id="41062"/>
    <lineage>
        <taxon>Eukaryota</taxon>
        <taxon>Fungi</taxon>
        <taxon>Dikarya</taxon>
        <taxon>Ascomycota</taxon>
        <taxon>Pezizomycotina</taxon>
        <taxon>Eurotiomycetes</taxon>
        <taxon>Eurotiomycetidae</taxon>
        <taxon>Eurotiales</taxon>
        <taxon>Aspergillaceae</taxon>
        <taxon>Aspergillus</taxon>
        <taxon>Aspergillus subgen. Circumdati</taxon>
    </lineage>
</organism>
<dbReference type="EMBL" id="ML732422">
    <property type="protein sequence ID" value="KAB8068028.1"/>
    <property type="molecule type" value="Genomic_DNA"/>
</dbReference>
<dbReference type="AlphaFoldDB" id="A0A5N5WHT0"/>